<feature type="binding site" evidence="5">
    <location>
        <position position="266"/>
    </location>
    <ligand>
        <name>substrate</name>
    </ligand>
</feature>
<evidence type="ECO:0000256" key="1">
    <source>
        <dbReference type="ARBA" id="ARBA00011076"/>
    </source>
</evidence>
<keyword evidence="5" id="KW-0007">Acetylation</keyword>
<comment type="subunit">
    <text evidence="5">Homotetramer.</text>
</comment>
<evidence type="ECO:0000313" key="7">
    <source>
        <dbReference type="Proteomes" id="UP001564760"/>
    </source>
</evidence>
<dbReference type="Pfam" id="PF04960">
    <property type="entry name" value="Glutaminase"/>
    <property type="match status" value="1"/>
</dbReference>
<feature type="binding site" evidence="5">
    <location>
        <position position="248"/>
    </location>
    <ligand>
        <name>substrate</name>
    </ligand>
</feature>
<dbReference type="NCBIfam" id="TIGR03814">
    <property type="entry name" value="Gln_ase"/>
    <property type="match status" value="1"/>
</dbReference>
<feature type="binding site" evidence="5">
    <location>
        <position position="121"/>
    </location>
    <ligand>
        <name>substrate</name>
    </ligand>
</feature>
<evidence type="ECO:0000256" key="4">
    <source>
        <dbReference type="ARBA" id="ARBA00049534"/>
    </source>
</evidence>
<dbReference type="SUPFAM" id="SSF56601">
    <property type="entry name" value="beta-lactamase/transpeptidase-like"/>
    <property type="match status" value="1"/>
</dbReference>
<organism evidence="6 7">
    <name type="scientific">Mycobacterium servetii</name>
    <dbReference type="NCBI Taxonomy" id="3237418"/>
    <lineage>
        <taxon>Bacteria</taxon>
        <taxon>Bacillati</taxon>
        <taxon>Actinomycetota</taxon>
        <taxon>Actinomycetes</taxon>
        <taxon>Mycobacteriales</taxon>
        <taxon>Mycobacteriaceae</taxon>
        <taxon>Mycobacterium</taxon>
    </lineage>
</organism>
<dbReference type="GO" id="GO:0004359">
    <property type="term" value="F:glutaminase activity"/>
    <property type="evidence" value="ECO:0007669"/>
    <property type="project" value="UniProtKB-EC"/>
</dbReference>
<feature type="binding site" evidence="5">
    <location>
        <position position="70"/>
    </location>
    <ligand>
        <name>substrate</name>
    </ligand>
</feature>
<keyword evidence="7" id="KW-1185">Reference proteome</keyword>
<name>A0ABV4C4P5_9MYCO</name>
<dbReference type="Gene3D" id="3.40.710.10">
    <property type="entry name" value="DD-peptidase/beta-lactamase superfamily"/>
    <property type="match status" value="1"/>
</dbReference>
<feature type="binding site" evidence="5">
    <location>
        <position position="172"/>
    </location>
    <ligand>
        <name>substrate</name>
    </ligand>
</feature>
<sequence length="323" mass="33997">MTLIATPADRIEEAVVDAHDSQKDKHGGENASYIPVLAKVDPDLLGVCVVTVGGQIFAAGDARYEFALESISKVFTLALVIEQRGPQEVLHRVGANASGRAFNSVAALEQHNDKPMSPLVNAGAIATTSLVKAADAEDRWRQILQVQSDFAGRQISVSDEINASEQDTNFHNRAIAWLLRDGGSIYCDPMEACDVYTRQCSTLVTTVDLAVMGATLANGGLNPLTGKRVVAHGNVRYVLAAMTMEGIYTRSGDWAYTVGLPAKSGVGGGLVAVAPGQLAIAAFSPPLDEVGNSVRAQAAVAQVARTLDLGLFDVPLRGDQANG</sequence>
<reference evidence="6 7" key="1">
    <citation type="submission" date="2024-08" db="EMBL/GenBank/DDBJ databases">
        <title>Mycobacterium servetensis sp. nov., a novel rapid-growing mycobacterial species recovered from a human patient in Zaragoza, Spain.</title>
        <authorList>
            <person name="Tristancho-Baro A.I."/>
            <person name="Buenestado-Serrano S."/>
            <person name="Garcia De Viedma D."/>
            <person name="Milagro-Beamonte A."/>
            <person name="Burillo N."/>
            <person name="Sanz S."/>
            <person name="Lopez-Calleja A.I."/>
            <person name="Penas-Utrilla D."/>
            <person name="Guardingo M."/>
            <person name="Garcia M.J."/>
            <person name="Vinuelas-Bayon J."/>
        </authorList>
    </citation>
    <scope>NUCLEOTIDE SEQUENCE [LARGE SCALE GENOMIC DNA]</scope>
    <source>
        <strain evidence="7">HUMS_12744610</strain>
    </source>
</reference>
<evidence type="ECO:0000256" key="5">
    <source>
        <dbReference type="HAMAP-Rule" id="MF_00313"/>
    </source>
</evidence>
<feature type="binding site" evidence="5">
    <location>
        <position position="165"/>
    </location>
    <ligand>
        <name>substrate</name>
    </ligand>
</feature>
<dbReference type="InterPro" id="IPR012338">
    <property type="entry name" value="Beta-lactam/transpept-like"/>
</dbReference>
<dbReference type="InterPro" id="IPR015868">
    <property type="entry name" value="Glutaminase"/>
</dbReference>
<evidence type="ECO:0000256" key="2">
    <source>
        <dbReference type="ARBA" id="ARBA00012918"/>
    </source>
</evidence>
<gene>
    <name evidence="5 6" type="primary">glsA</name>
    <name evidence="6" type="ORF">AB8998_22285</name>
</gene>
<feature type="binding site" evidence="5">
    <location>
        <position position="196"/>
    </location>
    <ligand>
        <name>substrate</name>
    </ligand>
</feature>
<dbReference type="HAMAP" id="MF_00313">
    <property type="entry name" value="Glutaminase"/>
    <property type="match status" value="1"/>
</dbReference>
<comment type="caution">
    <text evidence="6">The sequence shown here is derived from an EMBL/GenBank/DDBJ whole genome shotgun (WGS) entry which is preliminary data.</text>
</comment>
<dbReference type="EC" id="3.5.1.2" evidence="2 5"/>
<dbReference type="EMBL" id="JBGEDP010000001">
    <property type="protein sequence ID" value="MEY8017509.1"/>
    <property type="molecule type" value="Genomic_DNA"/>
</dbReference>
<proteinExistence type="inferred from homology"/>
<keyword evidence="3 5" id="KW-0378">Hydrolase</keyword>
<protein>
    <recommendedName>
        <fullName evidence="2 5">Glutaminase</fullName>
        <ecNumber evidence="2 5">3.5.1.2</ecNumber>
    </recommendedName>
</protein>
<dbReference type="Proteomes" id="UP001564760">
    <property type="component" value="Unassembled WGS sequence"/>
</dbReference>
<evidence type="ECO:0000256" key="3">
    <source>
        <dbReference type="ARBA" id="ARBA00022801"/>
    </source>
</evidence>
<dbReference type="RefSeq" id="WP_369739780.1">
    <property type="nucleotide sequence ID" value="NZ_JBGEDP010000001.1"/>
</dbReference>
<dbReference type="PANTHER" id="PTHR12544:SF48">
    <property type="entry name" value="GLUTAMINASE 1"/>
    <property type="match status" value="1"/>
</dbReference>
<dbReference type="PANTHER" id="PTHR12544">
    <property type="entry name" value="GLUTAMINASE"/>
    <property type="match status" value="1"/>
</dbReference>
<accession>A0ABV4C4P5</accession>
<evidence type="ECO:0000313" key="6">
    <source>
        <dbReference type="EMBL" id="MEY8017509.1"/>
    </source>
</evidence>
<dbReference type="NCBIfam" id="NF009020">
    <property type="entry name" value="PRK12356.1"/>
    <property type="match status" value="1"/>
</dbReference>
<comment type="similarity">
    <text evidence="1 5">Belongs to the glutaminase family.</text>
</comment>
<comment type="catalytic activity">
    <reaction evidence="4 5">
        <text>L-glutamine + H2O = L-glutamate + NH4(+)</text>
        <dbReference type="Rhea" id="RHEA:15889"/>
        <dbReference type="ChEBI" id="CHEBI:15377"/>
        <dbReference type="ChEBI" id="CHEBI:28938"/>
        <dbReference type="ChEBI" id="CHEBI:29985"/>
        <dbReference type="ChEBI" id="CHEBI:58359"/>
        <dbReference type="EC" id="3.5.1.2"/>
    </reaction>
</comment>